<dbReference type="Pfam" id="PF01909">
    <property type="entry name" value="NTP_transf_2"/>
    <property type="match status" value="1"/>
</dbReference>
<evidence type="ECO:0000256" key="7">
    <source>
        <dbReference type="ARBA" id="ARBA00022840"/>
    </source>
</evidence>
<comment type="cofactor">
    <cofactor evidence="1">
        <name>Mg(2+)</name>
        <dbReference type="ChEBI" id="CHEBI:18420"/>
    </cofactor>
</comment>
<dbReference type="RefSeq" id="WP_019944685.1">
    <property type="nucleotide sequence ID" value="NZ_BMLI01000003.1"/>
</dbReference>
<evidence type="ECO:0000256" key="9">
    <source>
        <dbReference type="ARBA" id="ARBA00038276"/>
    </source>
</evidence>
<evidence type="ECO:0000256" key="1">
    <source>
        <dbReference type="ARBA" id="ARBA00001946"/>
    </source>
</evidence>
<keyword evidence="6" id="KW-0547">Nucleotide-binding</keyword>
<dbReference type="Proteomes" id="UP000632339">
    <property type="component" value="Unassembled WGS sequence"/>
</dbReference>
<evidence type="ECO:0000256" key="4">
    <source>
        <dbReference type="ARBA" id="ARBA00022695"/>
    </source>
</evidence>
<dbReference type="PANTHER" id="PTHR33571:SF14">
    <property type="entry name" value="PROTEIN ADENYLYLTRANSFERASE MJ0435-RELATED"/>
    <property type="match status" value="1"/>
</dbReference>
<keyword evidence="7" id="KW-0067">ATP-binding</keyword>
<evidence type="ECO:0000256" key="3">
    <source>
        <dbReference type="ARBA" id="ARBA00022679"/>
    </source>
</evidence>
<keyword evidence="2" id="KW-1277">Toxin-antitoxin system</keyword>
<keyword evidence="12" id="KW-1185">Reference proteome</keyword>
<dbReference type="Gene3D" id="3.30.460.10">
    <property type="entry name" value="Beta Polymerase, domain 2"/>
    <property type="match status" value="1"/>
</dbReference>
<keyword evidence="4" id="KW-0548">Nucleotidyltransferase</keyword>
<dbReference type="InterPro" id="IPR002934">
    <property type="entry name" value="Polymerase_NTP_transf_dom"/>
</dbReference>
<feature type="domain" description="Polymerase nucleotidyl transferase" evidence="10">
    <location>
        <begin position="52"/>
        <end position="128"/>
    </location>
</feature>
<evidence type="ECO:0000256" key="5">
    <source>
        <dbReference type="ARBA" id="ARBA00022723"/>
    </source>
</evidence>
<comment type="caution">
    <text evidence="11">The sequence shown here is derived from an EMBL/GenBank/DDBJ whole genome shotgun (WGS) entry which is preliminary data.</text>
</comment>
<dbReference type="CDD" id="cd05403">
    <property type="entry name" value="NT_KNTase_like"/>
    <property type="match status" value="1"/>
</dbReference>
<organism evidence="11 12">
    <name type="scientific">Dyadobacter beijingensis</name>
    <dbReference type="NCBI Taxonomy" id="365489"/>
    <lineage>
        <taxon>Bacteria</taxon>
        <taxon>Pseudomonadati</taxon>
        <taxon>Bacteroidota</taxon>
        <taxon>Cytophagia</taxon>
        <taxon>Cytophagales</taxon>
        <taxon>Spirosomataceae</taxon>
        <taxon>Dyadobacter</taxon>
    </lineage>
</organism>
<dbReference type="PANTHER" id="PTHR33571">
    <property type="entry name" value="SSL8005 PROTEIN"/>
    <property type="match status" value="1"/>
</dbReference>
<keyword evidence="5" id="KW-0479">Metal-binding</keyword>
<dbReference type="SUPFAM" id="SSF81301">
    <property type="entry name" value="Nucleotidyltransferase"/>
    <property type="match status" value="1"/>
</dbReference>
<name>A0ABQ2IE25_9BACT</name>
<evidence type="ECO:0000256" key="2">
    <source>
        <dbReference type="ARBA" id="ARBA00022649"/>
    </source>
</evidence>
<keyword evidence="8" id="KW-0460">Magnesium</keyword>
<dbReference type="InterPro" id="IPR052038">
    <property type="entry name" value="Type-VII_TA_antitoxin"/>
</dbReference>
<evidence type="ECO:0000259" key="10">
    <source>
        <dbReference type="Pfam" id="PF01909"/>
    </source>
</evidence>
<proteinExistence type="inferred from homology"/>
<evidence type="ECO:0000313" key="11">
    <source>
        <dbReference type="EMBL" id="GGN08407.1"/>
    </source>
</evidence>
<sequence length="130" mass="15124">MKLPDRILKGINEGREEIAEGRFITLSQFEDRMRNRTLTRILDCLHKHKLSLFAKYPIRSLALFGSYARNEAREESDVDILVEFSQPVGFEFIDLAGELEELLQQKVDLVSKNGVKPNVWPFIEKDLIYI</sequence>
<dbReference type="EMBL" id="BMLI01000003">
    <property type="protein sequence ID" value="GGN08407.1"/>
    <property type="molecule type" value="Genomic_DNA"/>
</dbReference>
<accession>A0ABQ2IE25</accession>
<gene>
    <name evidence="11" type="ORF">GCM10010967_50030</name>
</gene>
<evidence type="ECO:0000256" key="6">
    <source>
        <dbReference type="ARBA" id="ARBA00022741"/>
    </source>
</evidence>
<protein>
    <recommendedName>
        <fullName evidence="10">Polymerase nucleotidyl transferase domain-containing protein</fullName>
    </recommendedName>
</protein>
<evidence type="ECO:0000313" key="12">
    <source>
        <dbReference type="Proteomes" id="UP000632339"/>
    </source>
</evidence>
<reference evidence="12" key="1">
    <citation type="journal article" date="2019" name="Int. J. Syst. Evol. Microbiol.">
        <title>The Global Catalogue of Microorganisms (GCM) 10K type strain sequencing project: providing services to taxonomists for standard genome sequencing and annotation.</title>
        <authorList>
            <consortium name="The Broad Institute Genomics Platform"/>
            <consortium name="The Broad Institute Genome Sequencing Center for Infectious Disease"/>
            <person name="Wu L."/>
            <person name="Ma J."/>
        </authorList>
    </citation>
    <scope>NUCLEOTIDE SEQUENCE [LARGE SCALE GENOMIC DNA]</scope>
    <source>
        <strain evidence="12">CGMCC 1.6375</strain>
    </source>
</reference>
<dbReference type="InterPro" id="IPR043519">
    <property type="entry name" value="NT_sf"/>
</dbReference>
<keyword evidence="3" id="KW-0808">Transferase</keyword>
<comment type="similarity">
    <text evidence="9">Belongs to the MntA antitoxin family.</text>
</comment>
<evidence type="ECO:0000256" key="8">
    <source>
        <dbReference type="ARBA" id="ARBA00022842"/>
    </source>
</evidence>